<feature type="compositionally biased region" description="Acidic residues" evidence="9">
    <location>
        <begin position="61"/>
        <end position="83"/>
    </location>
</feature>
<keyword evidence="7 8" id="KW-0131">Cell cycle</keyword>
<evidence type="ECO:0000256" key="2">
    <source>
        <dbReference type="ARBA" id="ARBA00022475"/>
    </source>
</evidence>
<keyword evidence="2 8" id="KW-1003">Cell membrane</keyword>
<organism evidence="11 12">
    <name type="scientific">Streptococcus equi subsp. zooepidemicus SzS31A1</name>
    <dbReference type="NCBI Taxonomy" id="1352602"/>
    <lineage>
        <taxon>Bacteria</taxon>
        <taxon>Bacillati</taxon>
        <taxon>Bacillota</taxon>
        <taxon>Bacilli</taxon>
        <taxon>Lactobacillales</taxon>
        <taxon>Streptococcaceae</taxon>
        <taxon>Streptococcus</taxon>
    </lineage>
</organism>
<evidence type="ECO:0000256" key="5">
    <source>
        <dbReference type="ARBA" id="ARBA00022989"/>
    </source>
</evidence>
<evidence type="ECO:0000256" key="3">
    <source>
        <dbReference type="ARBA" id="ARBA00022618"/>
    </source>
</evidence>
<evidence type="ECO:0000256" key="8">
    <source>
        <dbReference type="HAMAP-Rule" id="MF_00912"/>
    </source>
</evidence>
<name>A0ABN0MXD7_STRSZ</name>
<comment type="function">
    <text evidence="8">Cell division protein that may be involved in stabilizing or promoting the assembly of the division complex.</text>
</comment>
<evidence type="ECO:0000313" key="12">
    <source>
        <dbReference type="Proteomes" id="UP000025523"/>
    </source>
</evidence>
<dbReference type="Pfam" id="PF08478">
    <property type="entry name" value="POTRA_1"/>
    <property type="match status" value="1"/>
</dbReference>
<accession>A0ABN0MXD7</accession>
<evidence type="ECO:0000256" key="7">
    <source>
        <dbReference type="ARBA" id="ARBA00023306"/>
    </source>
</evidence>
<dbReference type="Gene3D" id="3.40.50.10960">
    <property type="match status" value="1"/>
</dbReference>
<dbReference type="PANTHER" id="PTHR37820:SF1">
    <property type="entry name" value="CELL DIVISION PROTEIN FTSQ"/>
    <property type="match status" value="1"/>
</dbReference>
<keyword evidence="5 8" id="KW-1133">Transmembrane helix</keyword>
<feature type="compositionally biased region" description="Basic and acidic residues" evidence="9">
    <location>
        <begin position="94"/>
        <end position="108"/>
    </location>
</feature>
<dbReference type="EMBL" id="AUXA02000020">
    <property type="protein sequence ID" value="EQB24080.1"/>
    <property type="molecule type" value="Genomic_DNA"/>
</dbReference>
<keyword evidence="4 8" id="KW-0812">Transmembrane</keyword>
<evidence type="ECO:0000256" key="1">
    <source>
        <dbReference type="ARBA" id="ARBA00004370"/>
    </source>
</evidence>
<keyword evidence="12" id="KW-1185">Reference proteome</keyword>
<proteinExistence type="inferred from homology"/>
<keyword evidence="6 8" id="KW-0472">Membrane</keyword>
<dbReference type="Pfam" id="PF03799">
    <property type="entry name" value="FtsQ_DivIB_C"/>
    <property type="match status" value="1"/>
</dbReference>
<feature type="region of interest" description="Disordered" evidence="9">
    <location>
        <begin position="43"/>
        <end position="109"/>
    </location>
</feature>
<dbReference type="RefSeq" id="WP_021320496.1">
    <property type="nucleotide sequence ID" value="NZ_AUXA02000020.1"/>
</dbReference>
<feature type="region of interest" description="Disordered" evidence="9">
    <location>
        <begin position="345"/>
        <end position="397"/>
    </location>
</feature>
<dbReference type="InterPro" id="IPR005548">
    <property type="entry name" value="Cell_div_FtsQ/DivIB_C"/>
</dbReference>
<dbReference type="GO" id="GO:0051301">
    <property type="term" value="P:cell division"/>
    <property type="evidence" value="ECO:0007669"/>
    <property type="project" value="UniProtKB-KW"/>
</dbReference>
<feature type="compositionally biased region" description="Polar residues" evidence="9">
    <location>
        <begin position="381"/>
        <end position="397"/>
    </location>
</feature>
<comment type="similarity">
    <text evidence="8">Belongs to the FtsQ/DivIB family. DivIB subfamily.</text>
</comment>
<protein>
    <recommendedName>
        <fullName evidence="8">Cell division protein DivIB</fullName>
    </recommendedName>
</protein>
<dbReference type="Proteomes" id="UP000025523">
    <property type="component" value="Unassembled WGS sequence"/>
</dbReference>
<evidence type="ECO:0000256" key="6">
    <source>
        <dbReference type="ARBA" id="ARBA00023136"/>
    </source>
</evidence>
<reference evidence="11 12" key="1">
    <citation type="journal article" date="2013" name="Genome Announc.">
        <title>Draft Genome Sequence of Streptococcus equi subsp. zooepidemicus Strain S31A1, Isolated from Equine Infectious Endometritis.</title>
        <authorList>
            <person name="da Piedade I."/>
            <person name="Skive B."/>
            <person name="Christensen H."/>
            <person name="Bojesen A.M."/>
        </authorList>
    </citation>
    <scope>NUCLEOTIDE SEQUENCE [LARGE SCALE GENOMIC DNA]</scope>
    <source>
        <strain evidence="11 12">SzS31A1</strain>
    </source>
</reference>
<evidence type="ECO:0000259" key="10">
    <source>
        <dbReference type="PROSITE" id="PS51779"/>
    </source>
</evidence>
<sequence>MADKTKHSEEKAALTEWQKRNIEFLNKKQQQAEKDKKLKEKLLNEKIAQAQGETASKADQEEGTDEAEEEAKVDQVGADEGEQLPEASEQEVPSQKDKPLKVPKEKSPRQQALQKGWPVLLVSFVVLCLSIFMITPYSKVKDFSIKGNKKTSIEDLVRDSGIKSSDYWITLLASPGSYENAILKANPWVKKVALRYRFPNHFRFDVTEFDIIAYAQVAEGFQPILENGKRVAAVKQAALPKSFLILNLEHEKEIQDVINRLTKIPSDLVKAIKSVSPANSQTTKDLLLLEMHDGNLIRVPRSQLELKLPYYQKIKKNLDTASIVDMEVGIYTTTADIENMPEVPVSAQAAQTDKPAEASPQQGEEQATQEQPSPEIPANPEATNPSAAQPVEQASQQ</sequence>
<dbReference type="HAMAP" id="MF_00912">
    <property type="entry name" value="DivIB"/>
    <property type="match status" value="1"/>
</dbReference>
<dbReference type="InterPro" id="IPR013685">
    <property type="entry name" value="POTRA_FtsQ_type"/>
</dbReference>
<feature type="compositionally biased region" description="Polar residues" evidence="9">
    <location>
        <begin position="359"/>
        <end position="372"/>
    </location>
</feature>
<evidence type="ECO:0000256" key="9">
    <source>
        <dbReference type="SAM" id="MobiDB-lite"/>
    </source>
</evidence>
<dbReference type="PANTHER" id="PTHR37820">
    <property type="entry name" value="CELL DIVISION PROTEIN DIVIB"/>
    <property type="match status" value="1"/>
</dbReference>
<keyword evidence="3 8" id="KW-0132">Cell division</keyword>
<evidence type="ECO:0000313" key="11">
    <source>
        <dbReference type="EMBL" id="EQB24080.1"/>
    </source>
</evidence>
<dbReference type="PROSITE" id="PS51779">
    <property type="entry name" value="POTRA"/>
    <property type="match status" value="1"/>
</dbReference>
<feature type="domain" description="POTRA" evidence="10">
    <location>
        <begin position="138"/>
        <end position="209"/>
    </location>
</feature>
<evidence type="ECO:0000256" key="4">
    <source>
        <dbReference type="ARBA" id="ARBA00022692"/>
    </source>
</evidence>
<dbReference type="InterPro" id="IPR026580">
    <property type="entry name" value="DivIB"/>
</dbReference>
<gene>
    <name evidence="8" type="primary">divIB</name>
    <name evidence="11" type="ORF">M837_00486</name>
</gene>
<feature type="transmembrane region" description="Helical" evidence="8">
    <location>
        <begin position="116"/>
        <end position="137"/>
    </location>
</feature>
<dbReference type="InterPro" id="IPR034746">
    <property type="entry name" value="POTRA"/>
</dbReference>
<dbReference type="InterPro" id="IPR050487">
    <property type="entry name" value="FtsQ_DivIB"/>
</dbReference>
<comment type="caution">
    <text evidence="11">The sequence shown here is derived from an EMBL/GenBank/DDBJ whole genome shotgun (WGS) entry which is preliminary data.</text>
</comment>
<comment type="subcellular location">
    <subcellularLocation>
        <location evidence="8">Cell membrane</location>
        <topology evidence="8">Single-pass type II membrane protein</topology>
    </subcellularLocation>
    <subcellularLocation>
        <location evidence="1">Membrane</location>
    </subcellularLocation>
    <text evidence="8">Localizes to the division septum.</text>
</comment>